<proteinExistence type="predicted"/>
<protein>
    <recommendedName>
        <fullName evidence="3">Right handed beta helix domain-containing protein</fullName>
    </recommendedName>
</protein>
<reference evidence="1 2" key="1">
    <citation type="journal article" date="2014" name="Nature">
        <title>An environmental bacterial taxon with a large and distinct metabolic repertoire.</title>
        <authorList>
            <person name="Wilson M.C."/>
            <person name="Mori T."/>
            <person name="Ruckert C."/>
            <person name="Uria A.R."/>
            <person name="Helf M.J."/>
            <person name="Takada K."/>
            <person name="Gernert C."/>
            <person name="Steffens U.A."/>
            <person name="Heycke N."/>
            <person name="Schmitt S."/>
            <person name="Rinke C."/>
            <person name="Helfrich E.J."/>
            <person name="Brachmann A.O."/>
            <person name="Gurgui C."/>
            <person name="Wakimoto T."/>
            <person name="Kracht M."/>
            <person name="Crusemann M."/>
            <person name="Hentschel U."/>
            <person name="Abe I."/>
            <person name="Matsunaga S."/>
            <person name="Kalinowski J."/>
            <person name="Takeyama H."/>
            <person name="Piel J."/>
        </authorList>
    </citation>
    <scope>NUCLEOTIDE SEQUENCE [LARGE SCALE GENOMIC DNA]</scope>
    <source>
        <strain evidence="2">TSY2</strain>
    </source>
</reference>
<dbReference type="EMBL" id="AZHX01002021">
    <property type="protein sequence ID" value="ETW97733.1"/>
    <property type="molecule type" value="Genomic_DNA"/>
</dbReference>
<sequence>MISGMQTQGGGWVLSLTLLGVMWMIVPVDESRAQPVEVTCGQTLTTDTTMANDLNDCPGDGLILGASDLRLDCAFHTLMGSGTGIGIRIPAGIGGVEIVNCRITQFGTGVDIAGRGETPNLIANNVLNNAINVNVPDDVLNHWDYMDGLVVAFRSSATNLVPGDTNGEHDVFVHDRLRASTSVASMTASGVQGDGRSTTPVLSADGRLVVFSSRATNLVPGDTNGFEDIFMHDRRSGSVTRLNLAPDGVQ</sequence>
<keyword evidence="2" id="KW-1185">Reference proteome</keyword>
<gene>
    <name evidence="1" type="ORF">ETSY2_44050</name>
</gene>
<organism evidence="1 2">
    <name type="scientific">Candidatus Entotheonella gemina</name>
    <dbReference type="NCBI Taxonomy" id="1429439"/>
    <lineage>
        <taxon>Bacteria</taxon>
        <taxon>Pseudomonadati</taxon>
        <taxon>Nitrospinota/Tectimicrobiota group</taxon>
        <taxon>Candidatus Tectimicrobiota</taxon>
        <taxon>Candidatus Entotheonellia</taxon>
        <taxon>Candidatus Entotheonellales</taxon>
        <taxon>Candidatus Entotheonellaceae</taxon>
        <taxon>Candidatus Entotheonella</taxon>
    </lineage>
</organism>
<dbReference type="HOGENOM" id="CLU_1113281_0_0_7"/>
<accession>W4LHZ2</accession>
<comment type="caution">
    <text evidence="1">The sequence shown here is derived from an EMBL/GenBank/DDBJ whole genome shotgun (WGS) entry which is preliminary data.</text>
</comment>
<evidence type="ECO:0000313" key="1">
    <source>
        <dbReference type="EMBL" id="ETW97733.1"/>
    </source>
</evidence>
<dbReference type="AlphaFoldDB" id="W4LHZ2"/>
<name>W4LHZ2_9BACT</name>
<feature type="non-terminal residue" evidence="1">
    <location>
        <position position="250"/>
    </location>
</feature>
<evidence type="ECO:0000313" key="2">
    <source>
        <dbReference type="Proteomes" id="UP000019140"/>
    </source>
</evidence>
<dbReference type="Proteomes" id="UP000019140">
    <property type="component" value="Unassembled WGS sequence"/>
</dbReference>
<evidence type="ECO:0008006" key="3">
    <source>
        <dbReference type="Google" id="ProtNLM"/>
    </source>
</evidence>